<evidence type="ECO:0000313" key="4">
    <source>
        <dbReference type="Proteomes" id="UP000460221"/>
    </source>
</evidence>
<keyword evidence="4" id="KW-1185">Reference proteome</keyword>
<feature type="compositionally biased region" description="Basic and acidic residues" evidence="1">
    <location>
        <begin position="546"/>
        <end position="562"/>
    </location>
</feature>
<proteinExistence type="predicted"/>
<dbReference type="Proteomes" id="UP000460221">
    <property type="component" value="Unassembled WGS sequence"/>
</dbReference>
<name>A0A7K1FHY2_9ACTN</name>
<protein>
    <submittedName>
        <fullName evidence="3">AAA family ATPase</fullName>
    </submittedName>
</protein>
<accession>A0A7K1FHY2</accession>
<comment type="caution">
    <text evidence="3">The sequence shown here is derived from an EMBL/GenBank/DDBJ whole genome shotgun (WGS) entry which is preliminary data.</text>
</comment>
<feature type="domain" description="YhaN AAA" evidence="2">
    <location>
        <begin position="1"/>
        <end position="48"/>
    </location>
</feature>
<evidence type="ECO:0000313" key="3">
    <source>
        <dbReference type="EMBL" id="MTD13049.1"/>
    </source>
</evidence>
<feature type="region of interest" description="Disordered" evidence="1">
    <location>
        <begin position="891"/>
        <end position="936"/>
    </location>
</feature>
<organism evidence="3 4">
    <name type="scientific">Nakamurella alba</name>
    <dbReference type="NCBI Taxonomy" id="2665158"/>
    <lineage>
        <taxon>Bacteria</taxon>
        <taxon>Bacillati</taxon>
        <taxon>Actinomycetota</taxon>
        <taxon>Actinomycetes</taxon>
        <taxon>Nakamurellales</taxon>
        <taxon>Nakamurellaceae</taxon>
        <taxon>Nakamurella</taxon>
    </lineage>
</organism>
<dbReference type="Pfam" id="PF13514">
    <property type="entry name" value="AAA_27"/>
    <property type="match status" value="1"/>
</dbReference>
<evidence type="ECO:0000259" key="2">
    <source>
        <dbReference type="Pfam" id="PF13514"/>
    </source>
</evidence>
<dbReference type="AlphaFoldDB" id="A0A7K1FHY2"/>
<sequence length="960" mass="102428">MRLHRLVLDDYRGINHREITFPASGVVIVEGANEVGKTSMIEALDLLLEERDSSAKQSVKAVRPAGRDVGSSVEAEISVGEHRFVYRKRWNRGASTDLRILQPAKAHWTGREAHDKVRAILAEHLDDRLFKAQRVLQTAPLEQGEWSGSTALATALDRAAGATADDPDETLPAAVEAEYRRHFTAGGRPTGEYRDLLRRVDECRAEVSAAAAELGEIAVRVGDHDRIEGELAGLVSELRDRSETLAGDEQRLAAARALVAQLAAATDSAGEAERFRDRASADRRAREEIVRRVDDRTAAVIRLADRVAASDAAAATAATALERAGITLAAIGTDVQTAAARAESALARADLAQDRADLLAVTDTLDAVAVCERDIAAAGAALAAHPVDDRHLRAVEGAANALSVATDVLQTSVTRLTVARPDGGPLLMDRLPVTADGALTLGDGTEIRWEAPAQAGELARTLEAAEQQWQEALTACGATDLADARRRGEIHRAAVADQAAAQRALRDLTGSSGPDELRARAALLRGRIGAGPPPGGPDDPDLARAASREARAEHAALQEQERQAASALHRAERESAAVDKERAVHRAQQQTAHVELESAREQLALARADQPDSVLDTALLRASERADSCADAVRTIREALGSTDVAVLDRTVAHGRARVADLQRRSEAAAGDLRTIAAELAVIGGQGRQERYDRAMTDLAAAEAEAGARTSRAGAAQLLRDTLLRHREDSRARYVAPFRAELRRLGKLLYGADFDVEVDPGLVVTTRTLDGVTLPFGALSSGAKEQLAVLIRLACAGLVGGEHGTPVLVDDALGFSDPERLGRIGEVLTAVGGDSQIVLMTCTPDRYRSVRGATVLRLRADGSTHKVRRRAVESVGAVESGQAVQEQAVQEQAVQEQSEEETAGQEPASLPELAPEPEQPVAAEPHRRRPRARGATEELSLFDELLHPVLPEHARSARGA</sequence>
<gene>
    <name evidence="3" type="ORF">GIS00_03695</name>
</gene>
<dbReference type="RefSeq" id="WP_154766999.1">
    <property type="nucleotide sequence ID" value="NZ_WLYK01000001.1"/>
</dbReference>
<dbReference type="PANTHER" id="PTHR41259:SF1">
    <property type="entry name" value="DOUBLE-STRAND BREAK REPAIR RAD50 ATPASE, PUTATIVE-RELATED"/>
    <property type="match status" value="1"/>
</dbReference>
<dbReference type="InterPro" id="IPR038734">
    <property type="entry name" value="YhaN_AAA"/>
</dbReference>
<dbReference type="InterPro" id="IPR027417">
    <property type="entry name" value="P-loop_NTPase"/>
</dbReference>
<reference evidence="3 4" key="1">
    <citation type="submission" date="2019-11" db="EMBL/GenBank/DDBJ databases">
        <authorList>
            <person name="Jiang L.-Q."/>
        </authorList>
    </citation>
    <scope>NUCLEOTIDE SEQUENCE [LARGE SCALE GENOMIC DNA]</scope>
    <source>
        <strain evidence="3 4">YIM 132087</strain>
    </source>
</reference>
<dbReference type="Gene3D" id="3.40.50.300">
    <property type="entry name" value="P-loop containing nucleotide triphosphate hydrolases"/>
    <property type="match status" value="2"/>
</dbReference>
<dbReference type="EMBL" id="WLYK01000001">
    <property type="protein sequence ID" value="MTD13049.1"/>
    <property type="molecule type" value="Genomic_DNA"/>
</dbReference>
<dbReference type="SUPFAM" id="SSF52540">
    <property type="entry name" value="P-loop containing nucleoside triphosphate hydrolases"/>
    <property type="match status" value="1"/>
</dbReference>
<evidence type="ECO:0000256" key="1">
    <source>
        <dbReference type="SAM" id="MobiDB-lite"/>
    </source>
</evidence>
<dbReference type="PANTHER" id="PTHR41259">
    <property type="entry name" value="DOUBLE-STRAND BREAK REPAIR RAD50 ATPASE, PUTATIVE-RELATED"/>
    <property type="match status" value="1"/>
</dbReference>
<feature type="region of interest" description="Disordered" evidence="1">
    <location>
        <begin position="526"/>
        <end position="569"/>
    </location>
</feature>